<protein>
    <recommendedName>
        <fullName evidence="13">Vacuolar ATP synthase subunit H</fullName>
    </recommendedName>
</protein>
<gene>
    <name evidence="11" type="ORF">FA10DRAFT_285770</name>
</gene>
<dbReference type="GO" id="GO:0007035">
    <property type="term" value="P:vacuolar acidification"/>
    <property type="evidence" value="ECO:0007669"/>
    <property type="project" value="TreeGrafter"/>
</dbReference>
<evidence type="ECO:0000256" key="4">
    <source>
        <dbReference type="ARBA" id="ARBA00022692"/>
    </source>
</evidence>
<evidence type="ECO:0000256" key="10">
    <source>
        <dbReference type="SAM" id="SignalP"/>
    </source>
</evidence>
<evidence type="ECO:0000313" key="11">
    <source>
        <dbReference type="EMBL" id="PWN90057.1"/>
    </source>
</evidence>
<dbReference type="GO" id="GO:0046961">
    <property type="term" value="F:proton-transporting ATPase activity, rotational mechanism"/>
    <property type="evidence" value="ECO:0007669"/>
    <property type="project" value="InterPro"/>
</dbReference>
<evidence type="ECO:0000256" key="9">
    <source>
        <dbReference type="SAM" id="Phobius"/>
    </source>
</evidence>
<comment type="subcellular location">
    <subcellularLocation>
        <location evidence="1">Endomembrane system</location>
        <topology evidence="1">Multi-pass membrane protein</topology>
    </subcellularLocation>
</comment>
<dbReference type="GeneID" id="37045941"/>
<keyword evidence="12" id="KW-1185">Reference proteome</keyword>
<evidence type="ECO:0000256" key="6">
    <source>
        <dbReference type="ARBA" id="ARBA00022989"/>
    </source>
</evidence>
<evidence type="ECO:0000313" key="12">
    <source>
        <dbReference type="Proteomes" id="UP000245768"/>
    </source>
</evidence>
<dbReference type="GO" id="GO:0012505">
    <property type="term" value="C:endomembrane system"/>
    <property type="evidence" value="ECO:0007669"/>
    <property type="project" value="UniProtKB-SubCell"/>
</dbReference>
<keyword evidence="8 9" id="KW-0472">Membrane</keyword>
<dbReference type="RefSeq" id="XP_025377255.1">
    <property type="nucleotide sequence ID" value="XM_025524025.1"/>
</dbReference>
<dbReference type="GO" id="GO:0000220">
    <property type="term" value="C:vacuolar proton-transporting V-type ATPase, V0 domain"/>
    <property type="evidence" value="ECO:0007669"/>
    <property type="project" value="TreeGrafter"/>
</dbReference>
<dbReference type="PANTHER" id="PTHR12263">
    <property type="entry name" value="VACUOLAR ATP SYNTHASE SUBUNIT H"/>
    <property type="match status" value="1"/>
</dbReference>
<dbReference type="InParanoid" id="A0A316YKY8"/>
<feature type="transmembrane region" description="Helical" evidence="9">
    <location>
        <begin position="32"/>
        <end position="54"/>
    </location>
</feature>
<keyword evidence="5" id="KW-0375">Hydrogen ion transport</keyword>
<dbReference type="PANTHER" id="PTHR12263:SF0">
    <property type="entry name" value="V-TYPE PROTON ATPASE SUBUNIT"/>
    <property type="match status" value="1"/>
</dbReference>
<evidence type="ECO:0000256" key="5">
    <source>
        <dbReference type="ARBA" id="ARBA00022781"/>
    </source>
</evidence>
<name>A0A316YKY8_9BASI</name>
<proteinExistence type="inferred from homology"/>
<evidence type="ECO:0000256" key="2">
    <source>
        <dbReference type="ARBA" id="ARBA00008328"/>
    </source>
</evidence>
<dbReference type="STRING" id="215250.A0A316YKY8"/>
<dbReference type="EMBL" id="KZ819636">
    <property type="protein sequence ID" value="PWN90057.1"/>
    <property type="molecule type" value="Genomic_DNA"/>
</dbReference>
<reference evidence="11 12" key="1">
    <citation type="journal article" date="2018" name="Mol. Biol. Evol.">
        <title>Broad Genomic Sampling Reveals a Smut Pathogenic Ancestry of the Fungal Clade Ustilaginomycotina.</title>
        <authorList>
            <person name="Kijpornyongpan T."/>
            <person name="Mondo S.J."/>
            <person name="Barry K."/>
            <person name="Sandor L."/>
            <person name="Lee J."/>
            <person name="Lipzen A."/>
            <person name="Pangilinan J."/>
            <person name="LaButti K."/>
            <person name="Hainaut M."/>
            <person name="Henrissat B."/>
            <person name="Grigoriev I.V."/>
            <person name="Spatafora J.W."/>
            <person name="Aime M.C."/>
        </authorList>
    </citation>
    <scope>NUCLEOTIDE SEQUENCE [LARGE SCALE GENOMIC DNA]</scope>
    <source>
        <strain evidence="11 12">MCA 4198</strain>
    </source>
</reference>
<keyword evidence="3" id="KW-0813">Transport</keyword>
<keyword evidence="10" id="KW-0732">Signal</keyword>
<feature type="chain" id="PRO_5016237905" description="Vacuolar ATP synthase subunit H" evidence="10">
    <location>
        <begin position="20"/>
        <end position="72"/>
    </location>
</feature>
<keyword evidence="7" id="KW-0406">Ion transport</keyword>
<sequence>MSGWTTIWVLIAAVAAGSGTWFATPKGPNQVLIRSSTLLTLTCCYVMWAIVYLAQLHPMIKPTRSDVRFLDE</sequence>
<keyword evidence="4 9" id="KW-0812">Transmembrane</keyword>
<accession>A0A316YKY8</accession>
<dbReference type="OrthoDB" id="1508846at2759"/>
<dbReference type="Proteomes" id="UP000245768">
    <property type="component" value="Unassembled WGS sequence"/>
</dbReference>
<keyword evidence="6 9" id="KW-1133">Transmembrane helix</keyword>
<evidence type="ECO:0000256" key="1">
    <source>
        <dbReference type="ARBA" id="ARBA00004127"/>
    </source>
</evidence>
<feature type="signal peptide" evidence="10">
    <location>
        <begin position="1"/>
        <end position="19"/>
    </location>
</feature>
<dbReference type="InterPro" id="IPR008389">
    <property type="entry name" value="ATPase_V0-cplx_e1/e2_su"/>
</dbReference>
<evidence type="ECO:0000256" key="7">
    <source>
        <dbReference type="ARBA" id="ARBA00023065"/>
    </source>
</evidence>
<organism evidence="11 12">
    <name type="scientific">Acaromyces ingoldii</name>
    <dbReference type="NCBI Taxonomy" id="215250"/>
    <lineage>
        <taxon>Eukaryota</taxon>
        <taxon>Fungi</taxon>
        <taxon>Dikarya</taxon>
        <taxon>Basidiomycota</taxon>
        <taxon>Ustilaginomycotina</taxon>
        <taxon>Exobasidiomycetes</taxon>
        <taxon>Exobasidiales</taxon>
        <taxon>Cryptobasidiaceae</taxon>
        <taxon>Acaromyces</taxon>
    </lineage>
</organism>
<dbReference type="FunCoup" id="A0A316YKY8">
    <property type="interactions" value="78"/>
</dbReference>
<comment type="similarity">
    <text evidence="2">Belongs to the V-ATPase e1/e2 subunit family.</text>
</comment>
<evidence type="ECO:0000256" key="8">
    <source>
        <dbReference type="ARBA" id="ARBA00023136"/>
    </source>
</evidence>
<evidence type="ECO:0008006" key="13">
    <source>
        <dbReference type="Google" id="ProtNLM"/>
    </source>
</evidence>
<dbReference type="Pfam" id="PF05493">
    <property type="entry name" value="ATP_synt_H"/>
    <property type="match status" value="1"/>
</dbReference>
<evidence type="ECO:0000256" key="3">
    <source>
        <dbReference type="ARBA" id="ARBA00022448"/>
    </source>
</evidence>
<dbReference type="AlphaFoldDB" id="A0A316YKY8"/>